<evidence type="ECO:0000313" key="2">
    <source>
        <dbReference type="EMBL" id="CAD7231060.1"/>
    </source>
</evidence>
<feature type="region of interest" description="Disordered" evidence="1">
    <location>
        <begin position="141"/>
        <end position="194"/>
    </location>
</feature>
<accession>A0A7R8WLW7</accession>
<dbReference type="AlphaFoldDB" id="A0A7R8WLW7"/>
<name>A0A7R8WLW7_9CRUS</name>
<feature type="compositionally biased region" description="Acidic residues" evidence="1">
    <location>
        <begin position="168"/>
        <end position="178"/>
    </location>
</feature>
<evidence type="ECO:0000256" key="1">
    <source>
        <dbReference type="SAM" id="MobiDB-lite"/>
    </source>
</evidence>
<reference evidence="2" key="1">
    <citation type="submission" date="2020-11" db="EMBL/GenBank/DDBJ databases">
        <authorList>
            <person name="Tran Van P."/>
        </authorList>
    </citation>
    <scope>NUCLEOTIDE SEQUENCE</scope>
</reference>
<dbReference type="EMBL" id="OB663162">
    <property type="protein sequence ID" value="CAD7231060.1"/>
    <property type="molecule type" value="Genomic_DNA"/>
</dbReference>
<protein>
    <submittedName>
        <fullName evidence="2">Uncharacterized protein</fullName>
    </submittedName>
</protein>
<gene>
    <name evidence="2" type="ORF">CTOB1V02_LOCUS8914</name>
</gene>
<proteinExistence type="predicted"/>
<organism evidence="2">
    <name type="scientific">Cyprideis torosa</name>
    <dbReference type="NCBI Taxonomy" id="163714"/>
    <lineage>
        <taxon>Eukaryota</taxon>
        <taxon>Metazoa</taxon>
        <taxon>Ecdysozoa</taxon>
        <taxon>Arthropoda</taxon>
        <taxon>Crustacea</taxon>
        <taxon>Oligostraca</taxon>
        <taxon>Ostracoda</taxon>
        <taxon>Podocopa</taxon>
        <taxon>Podocopida</taxon>
        <taxon>Cytherocopina</taxon>
        <taxon>Cytheroidea</taxon>
        <taxon>Cytherideidae</taxon>
        <taxon>Cyprideis</taxon>
    </lineage>
</organism>
<feature type="compositionally biased region" description="Basic and acidic residues" evidence="1">
    <location>
        <begin position="145"/>
        <end position="159"/>
    </location>
</feature>
<sequence length="345" mass="38739">MLLLLSLLSVTQAQYISPYPWNYGNIYPSYRGIPYVNRIIPISDRIIPISEVILKRGPFHSSSFGYGHPGVTQAEHPGWDGSVVQSDGTPAYRKYSADDIQGFRDQERTFKNFGNVPLKPIVSLPAILRSDSPATVEHVVAGSADEPKDDRPLYIREDEGGISGSLAVDEDDSLEDDPSRESMNGAAPTRKKREAHYTGNNYKDYFVDYPKKYDSMSGILSTPQYAGHPLDSRQREALPNRGKRYTQYHYGNKNSWELHRGSWTRPSVFSTRLGFSDSLDDVGLKYTSSLINRGYLIDAPRSPYTGHHLYGGHFSPTATLADFHPPSTHTSHTIHITQPLTHRRP</sequence>